<comment type="caution">
    <text evidence="2">The sequence shown here is derived from an EMBL/GenBank/DDBJ whole genome shotgun (WGS) entry which is preliminary data.</text>
</comment>
<dbReference type="AlphaFoldDB" id="A0AAV9Z191"/>
<evidence type="ECO:0000313" key="2">
    <source>
        <dbReference type="EMBL" id="KAK6967082.1"/>
    </source>
</evidence>
<sequence>MSFPLALVAGFALLCYKSLPRNWTISVRPRSPPAVPVPPPSILHLLATNDAPDDTEISRIEEYILTLEAHLIDWETTHIDSLSPESYRTIQVYDWEVQDLNRRIRRVGSQDSFVLWHKDEFSIDKKPRHIAMLIRERDVLRKSIANCRNILAPIRRLPVELISKILRLVRAQSTEESSPWILAHINSQWRACAIQDASLWSKIVIGTDYYRQNFKQNFPVQILMLQLKLSRCTPLHIHFKWGCIGKTDARHFWVLFNTVVPHCSRWEHLTLDGPFDPLTTNPLTSLHLLRPHFPLLHRLEFYADETWLHYPAPLLNIDCFLDAPNLREVLLLRPGVAYVDIFHSPSALLSIPWEQITRYRAAVPAQVHLEILRRTKTLRECQLMVPTPSVQSPSTPILLAALHRLHVDDPTLLDFITAPALRELFISHSLTPVLSFLYRSDTPQLTSLTILRGHSFPKFAEILRLCPTLRHLCISLSIDIARTDSCVLALLTSLRDPELCPELVSFCWNDISSSVDSTTFDAYASALCSFVASRTTGTLRSVLLYFDHEYEYDPRIDELTEWEHDKLFVRVVHMRSSRASEAGPLFWEVVNAP</sequence>
<evidence type="ECO:0000256" key="1">
    <source>
        <dbReference type="SAM" id="SignalP"/>
    </source>
</evidence>
<gene>
    <name evidence="2" type="ORF">R3P38DRAFT_2672117</name>
</gene>
<keyword evidence="3" id="KW-1185">Reference proteome</keyword>
<feature type="signal peptide" evidence="1">
    <location>
        <begin position="1"/>
        <end position="20"/>
    </location>
</feature>
<accession>A0AAV9Z191</accession>
<evidence type="ECO:0000313" key="3">
    <source>
        <dbReference type="Proteomes" id="UP001362999"/>
    </source>
</evidence>
<name>A0AAV9Z191_9AGAR</name>
<protein>
    <recommendedName>
        <fullName evidence="4">F-box domain-containing protein</fullName>
    </recommendedName>
</protein>
<feature type="chain" id="PRO_5043889104" description="F-box domain-containing protein" evidence="1">
    <location>
        <begin position="21"/>
        <end position="593"/>
    </location>
</feature>
<dbReference type="Proteomes" id="UP001362999">
    <property type="component" value="Unassembled WGS sequence"/>
</dbReference>
<dbReference type="EMBL" id="JAWWNJ010000244">
    <property type="protein sequence ID" value="KAK6967082.1"/>
    <property type="molecule type" value="Genomic_DNA"/>
</dbReference>
<evidence type="ECO:0008006" key="4">
    <source>
        <dbReference type="Google" id="ProtNLM"/>
    </source>
</evidence>
<proteinExistence type="predicted"/>
<keyword evidence="1" id="KW-0732">Signal</keyword>
<reference evidence="2 3" key="1">
    <citation type="journal article" date="2024" name="J Genomics">
        <title>Draft genome sequencing and assembly of Favolaschia claudopus CIRM-BRFM 2984 isolated from oak limbs.</title>
        <authorList>
            <person name="Navarro D."/>
            <person name="Drula E."/>
            <person name="Chaduli D."/>
            <person name="Cazenave R."/>
            <person name="Ahrendt S."/>
            <person name="Wang J."/>
            <person name="Lipzen A."/>
            <person name="Daum C."/>
            <person name="Barry K."/>
            <person name="Grigoriev I.V."/>
            <person name="Favel A."/>
            <person name="Rosso M.N."/>
            <person name="Martin F."/>
        </authorList>
    </citation>
    <scope>NUCLEOTIDE SEQUENCE [LARGE SCALE GENOMIC DNA]</scope>
    <source>
        <strain evidence="2 3">CIRM-BRFM 2984</strain>
    </source>
</reference>
<organism evidence="2 3">
    <name type="scientific">Favolaschia claudopus</name>
    <dbReference type="NCBI Taxonomy" id="2862362"/>
    <lineage>
        <taxon>Eukaryota</taxon>
        <taxon>Fungi</taxon>
        <taxon>Dikarya</taxon>
        <taxon>Basidiomycota</taxon>
        <taxon>Agaricomycotina</taxon>
        <taxon>Agaricomycetes</taxon>
        <taxon>Agaricomycetidae</taxon>
        <taxon>Agaricales</taxon>
        <taxon>Marasmiineae</taxon>
        <taxon>Mycenaceae</taxon>
        <taxon>Favolaschia</taxon>
    </lineage>
</organism>